<proteinExistence type="predicted"/>
<dbReference type="OrthoDB" id="9798201at2"/>
<keyword evidence="3" id="KW-1185">Reference proteome</keyword>
<keyword evidence="2" id="KW-0456">Lyase</keyword>
<dbReference type="SUPFAM" id="SSF54593">
    <property type="entry name" value="Glyoxalase/Bleomycin resistance protein/Dihydroxybiphenyl dioxygenase"/>
    <property type="match status" value="1"/>
</dbReference>
<dbReference type="AlphaFoldDB" id="A0A542DZB0"/>
<dbReference type="Gene3D" id="3.10.180.10">
    <property type="entry name" value="2,3-Dihydroxybiphenyl 1,2-Dioxygenase, domain 1"/>
    <property type="match status" value="1"/>
</dbReference>
<evidence type="ECO:0000259" key="1">
    <source>
        <dbReference type="PROSITE" id="PS51819"/>
    </source>
</evidence>
<feature type="domain" description="VOC" evidence="1">
    <location>
        <begin position="2"/>
        <end position="114"/>
    </location>
</feature>
<dbReference type="InterPro" id="IPR004360">
    <property type="entry name" value="Glyas_Fos-R_dOase_dom"/>
</dbReference>
<name>A0A542DZB0_9MICO</name>
<reference evidence="2 3" key="1">
    <citation type="submission" date="2019-06" db="EMBL/GenBank/DDBJ databases">
        <title>Sequencing the genomes of 1000 actinobacteria strains.</title>
        <authorList>
            <person name="Klenk H.-P."/>
        </authorList>
    </citation>
    <scope>NUCLEOTIDE SEQUENCE [LARGE SCALE GENOMIC DNA]</scope>
    <source>
        <strain evidence="2 3">DSM 18607</strain>
    </source>
</reference>
<evidence type="ECO:0000313" key="2">
    <source>
        <dbReference type="EMBL" id="TQJ08425.1"/>
    </source>
</evidence>
<dbReference type="EMBL" id="VFMN01000001">
    <property type="protein sequence ID" value="TQJ08425.1"/>
    <property type="molecule type" value="Genomic_DNA"/>
</dbReference>
<organism evidence="2 3">
    <name type="scientific">Lapillicoccus jejuensis</name>
    <dbReference type="NCBI Taxonomy" id="402171"/>
    <lineage>
        <taxon>Bacteria</taxon>
        <taxon>Bacillati</taxon>
        <taxon>Actinomycetota</taxon>
        <taxon>Actinomycetes</taxon>
        <taxon>Micrococcales</taxon>
        <taxon>Intrasporangiaceae</taxon>
        <taxon>Lapillicoccus</taxon>
    </lineage>
</organism>
<dbReference type="InterPro" id="IPR037523">
    <property type="entry name" value="VOC_core"/>
</dbReference>
<dbReference type="GO" id="GO:0016829">
    <property type="term" value="F:lyase activity"/>
    <property type="evidence" value="ECO:0007669"/>
    <property type="project" value="UniProtKB-KW"/>
</dbReference>
<dbReference type="PROSITE" id="PS51819">
    <property type="entry name" value="VOC"/>
    <property type="match status" value="1"/>
</dbReference>
<sequence>MGVHWVAADLPADDLASSAAFFEGVLGMREESLGLDWVTRFVGEDGERLQVVVADATATVRPDLSVKVDDVEQAYDAARAAGLEILHPLTTEPWGVRRFFVRAPGGAVVNVQQWEGHA</sequence>
<dbReference type="Proteomes" id="UP000317893">
    <property type="component" value="Unassembled WGS sequence"/>
</dbReference>
<evidence type="ECO:0000313" key="3">
    <source>
        <dbReference type="Proteomes" id="UP000317893"/>
    </source>
</evidence>
<dbReference type="InterPro" id="IPR029068">
    <property type="entry name" value="Glyas_Bleomycin-R_OHBP_Dase"/>
</dbReference>
<accession>A0A542DZB0</accession>
<dbReference type="RefSeq" id="WP_141847941.1">
    <property type="nucleotide sequence ID" value="NZ_BAAAPR010000004.1"/>
</dbReference>
<comment type="caution">
    <text evidence="2">The sequence shown here is derived from an EMBL/GenBank/DDBJ whole genome shotgun (WGS) entry which is preliminary data.</text>
</comment>
<protein>
    <submittedName>
        <fullName evidence="2">Putative enzyme related to lactoylglutathione lyase</fullName>
    </submittedName>
</protein>
<gene>
    <name evidence="2" type="ORF">FB458_1513</name>
</gene>
<dbReference type="Pfam" id="PF00903">
    <property type="entry name" value="Glyoxalase"/>
    <property type="match status" value="1"/>
</dbReference>